<dbReference type="RefSeq" id="WP_154369334.1">
    <property type="nucleotide sequence ID" value="NZ_WKJH01000030.1"/>
</dbReference>
<dbReference type="SUPFAM" id="SSF82171">
    <property type="entry name" value="DPP6 N-terminal domain-like"/>
    <property type="match status" value="1"/>
</dbReference>
<gene>
    <name evidence="2" type="ORF">GJ691_17605</name>
</gene>
<protein>
    <recommendedName>
        <fullName evidence="4">DUF4221 domain-containing protein</fullName>
    </recommendedName>
</protein>
<feature type="signal peptide" evidence="1">
    <location>
        <begin position="1"/>
        <end position="17"/>
    </location>
</feature>
<accession>A0A6I2MQ54</accession>
<dbReference type="EMBL" id="WKJH01000030">
    <property type="protein sequence ID" value="MRX65971.1"/>
    <property type="molecule type" value="Genomic_DNA"/>
</dbReference>
<feature type="chain" id="PRO_5026210515" description="DUF4221 domain-containing protein" evidence="1">
    <location>
        <begin position="18"/>
        <end position="377"/>
    </location>
</feature>
<organism evidence="2 3">
    <name type="scientific">Maribacter luteus</name>
    <dbReference type="NCBI Taxonomy" id="2594478"/>
    <lineage>
        <taxon>Bacteria</taxon>
        <taxon>Pseudomonadati</taxon>
        <taxon>Bacteroidota</taxon>
        <taxon>Flavobacteriia</taxon>
        <taxon>Flavobacteriales</taxon>
        <taxon>Flavobacteriaceae</taxon>
        <taxon>Maribacter</taxon>
    </lineage>
</organism>
<comment type="caution">
    <text evidence="2">The sequence shown here is derived from an EMBL/GenBank/DDBJ whole genome shotgun (WGS) entry which is preliminary data.</text>
</comment>
<evidence type="ECO:0000313" key="2">
    <source>
        <dbReference type="EMBL" id="MRX65971.1"/>
    </source>
</evidence>
<dbReference type="PROSITE" id="PS51257">
    <property type="entry name" value="PROKAR_LIPOPROTEIN"/>
    <property type="match status" value="1"/>
</dbReference>
<name>A0A6I2MQ54_9FLAO</name>
<dbReference type="Proteomes" id="UP000443153">
    <property type="component" value="Unassembled WGS sequence"/>
</dbReference>
<dbReference type="OrthoDB" id="1412258at2"/>
<evidence type="ECO:0000313" key="3">
    <source>
        <dbReference type="Proteomes" id="UP000443153"/>
    </source>
</evidence>
<sequence>MKTYSLLCSLVAFVAMGCSTSEDNSTIPTENEVEETSYDADYALLQKSNGQLSVQSLKVTDSGIDLSEADSTFESTPSPELTFRQGSIFAYYTKVTDCDGQVTLHDFEDNESRTLDVFEDLLDCSLMVSSIAFDADNLYVAYTKEETSKIDKYYVRILDFSSEVSNAIDIELDKKPVQMAIANARLFVLTLDLDVTNEYELSIVNLATKAVIHEKGLGYNVGHIFTDTQDQIIISYKELHTVLNSSTFGVKYVNYDTATAPEFYGSENNCFDESGRMFYIKTSDSNPIGIPAVYDFSNNLVLLYIYSNFLTASELDFEFKIGQTSMVSYDNENHVLIVGYQKSDDENKGGLLRIQLEPEPKFLDNLDLNAVPYQFFL</sequence>
<keyword evidence="3" id="KW-1185">Reference proteome</keyword>
<reference evidence="2 3" key="1">
    <citation type="submission" date="2019-11" db="EMBL/GenBank/DDBJ databases">
        <title>Maribacter lutea sp. nov., a marine bacterium isolated from intertidal sand.</title>
        <authorList>
            <person name="Liu A."/>
        </authorList>
    </citation>
    <scope>NUCLEOTIDE SEQUENCE [LARGE SCALE GENOMIC DNA]</scope>
    <source>
        <strain evidence="2 3">RZ05</strain>
    </source>
</reference>
<keyword evidence="1" id="KW-0732">Signal</keyword>
<proteinExistence type="predicted"/>
<evidence type="ECO:0000256" key="1">
    <source>
        <dbReference type="SAM" id="SignalP"/>
    </source>
</evidence>
<evidence type="ECO:0008006" key="4">
    <source>
        <dbReference type="Google" id="ProtNLM"/>
    </source>
</evidence>
<dbReference type="AlphaFoldDB" id="A0A6I2MQ54"/>